<keyword evidence="3 5" id="KW-0862">Zinc</keyword>
<comment type="caution">
    <text evidence="7">The sequence shown here is derived from an EMBL/GenBank/DDBJ whole genome shotgun (WGS) entry which is preliminary data.</text>
</comment>
<dbReference type="InterPro" id="IPR047169">
    <property type="entry name" value="ISL1/2-like"/>
</dbReference>
<dbReference type="EMBL" id="CAJOBR010008648">
    <property type="protein sequence ID" value="CAF4882286.1"/>
    <property type="molecule type" value="Genomic_DNA"/>
</dbReference>
<evidence type="ECO:0000313" key="7">
    <source>
        <dbReference type="EMBL" id="CAF4882286.1"/>
    </source>
</evidence>
<evidence type="ECO:0000313" key="8">
    <source>
        <dbReference type="Proteomes" id="UP000663848"/>
    </source>
</evidence>
<name>A0A821U3U5_9BILA</name>
<keyword evidence="4 5" id="KW-0440">LIM domain</keyword>
<proteinExistence type="predicted"/>
<dbReference type="PANTHER" id="PTHR24204">
    <property type="entry name" value="INSULIN GENE ENHANCER PROTEIN"/>
    <property type="match status" value="1"/>
</dbReference>
<accession>A0A821U3U5</accession>
<dbReference type="PROSITE" id="PS00478">
    <property type="entry name" value="LIM_DOMAIN_1"/>
    <property type="match status" value="1"/>
</dbReference>
<dbReference type="GO" id="GO:0046872">
    <property type="term" value="F:metal ion binding"/>
    <property type="evidence" value="ECO:0007669"/>
    <property type="project" value="UniProtKB-KW"/>
</dbReference>
<dbReference type="GO" id="GO:0045944">
    <property type="term" value="P:positive regulation of transcription by RNA polymerase II"/>
    <property type="evidence" value="ECO:0007669"/>
    <property type="project" value="InterPro"/>
</dbReference>
<gene>
    <name evidence="7" type="ORF">QYT958_LOCUS29448</name>
</gene>
<evidence type="ECO:0000256" key="2">
    <source>
        <dbReference type="ARBA" id="ARBA00022723"/>
    </source>
</evidence>
<evidence type="ECO:0000256" key="5">
    <source>
        <dbReference type="PROSITE-ProRule" id="PRU00125"/>
    </source>
</evidence>
<evidence type="ECO:0000259" key="6">
    <source>
        <dbReference type="PROSITE" id="PS50023"/>
    </source>
</evidence>
<dbReference type="GO" id="GO:0007409">
    <property type="term" value="P:axonogenesis"/>
    <property type="evidence" value="ECO:0007669"/>
    <property type="project" value="TreeGrafter"/>
</dbReference>
<sequence length="70" mass="8188">MSIPTNTKPILPECFGCKLSINDPSFLSVTPGIHWHDECLRCRICKQKLDERTTCFMDRYGFPYCKHDYS</sequence>
<feature type="non-terminal residue" evidence="7">
    <location>
        <position position="1"/>
    </location>
</feature>
<dbReference type="InterPro" id="IPR001781">
    <property type="entry name" value="Znf_LIM"/>
</dbReference>
<evidence type="ECO:0000256" key="1">
    <source>
        <dbReference type="ARBA" id="ARBA00004123"/>
    </source>
</evidence>
<dbReference type="SMART" id="SM00132">
    <property type="entry name" value="LIM"/>
    <property type="match status" value="1"/>
</dbReference>
<evidence type="ECO:0000256" key="3">
    <source>
        <dbReference type="ARBA" id="ARBA00022833"/>
    </source>
</evidence>
<dbReference type="PANTHER" id="PTHR24204:SF8">
    <property type="entry name" value="TAILUP, ISOFORM A"/>
    <property type="match status" value="1"/>
</dbReference>
<comment type="subcellular location">
    <subcellularLocation>
        <location evidence="1">Nucleus</location>
    </subcellularLocation>
</comment>
<dbReference type="PROSITE" id="PS50023">
    <property type="entry name" value="LIM_DOMAIN_2"/>
    <property type="match status" value="1"/>
</dbReference>
<dbReference type="GO" id="GO:0005634">
    <property type="term" value="C:nucleus"/>
    <property type="evidence" value="ECO:0007669"/>
    <property type="project" value="UniProtKB-SubCell"/>
</dbReference>
<dbReference type="GO" id="GO:0000981">
    <property type="term" value="F:DNA-binding transcription factor activity, RNA polymerase II-specific"/>
    <property type="evidence" value="ECO:0007669"/>
    <property type="project" value="InterPro"/>
</dbReference>
<protein>
    <recommendedName>
        <fullName evidence="6">LIM zinc-binding domain-containing protein</fullName>
    </recommendedName>
</protein>
<reference evidence="7" key="1">
    <citation type="submission" date="2021-02" db="EMBL/GenBank/DDBJ databases">
        <authorList>
            <person name="Nowell W R."/>
        </authorList>
    </citation>
    <scope>NUCLEOTIDE SEQUENCE</scope>
</reference>
<organism evidence="7 8">
    <name type="scientific">Rotaria socialis</name>
    <dbReference type="NCBI Taxonomy" id="392032"/>
    <lineage>
        <taxon>Eukaryota</taxon>
        <taxon>Metazoa</taxon>
        <taxon>Spiralia</taxon>
        <taxon>Gnathifera</taxon>
        <taxon>Rotifera</taxon>
        <taxon>Eurotatoria</taxon>
        <taxon>Bdelloidea</taxon>
        <taxon>Philodinida</taxon>
        <taxon>Philodinidae</taxon>
        <taxon>Rotaria</taxon>
    </lineage>
</organism>
<dbReference type="GO" id="GO:0048665">
    <property type="term" value="P:neuron fate specification"/>
    <property type="evidence" value="ECO:0007669"/>
    <property type="project" value="InterPro"/>
</dbReference>
<dbReference type="Pfam" id="PF00412">
    <property type="entry name" value="LIM"/>
    <property type="match status" value="1"/>
</dbReference>
<dbReference type="AlphaFoldDB" id="A0A821U3U5"/>
<dbReference type="Gene3D" id="2.10.110.10">
    <property type="entry name" value="Cysteine Rich Protein"/>
    <property type="match status" value="1"/>
</dbReference>
<dbReference type="Proteomes" id="UP000663848">
    <property type="component" value="Unassembled WGS sequence"/>
</dbReference>
<keyword evidence="2 5" id="KW-0479">Metal-binding</keyword>
<evidence type="ECO:0000256" key="4">
    <source>
        <dbReference type="ARBA" id="ARBA00023038"/>
    </source>
</evidence>
<feature type="domain" description="LIM zinc-binding" evidence="6">
    <location>
        <begin position="12"/>
        <end position="70"/>
    </location>
</feature>